<evidence type="ECO:0000259" key="8">
    <source>
        <dbReference type="PROSITE" id="PS50928"/>
    </source>
</evidence>
<comment type="caution">
    <text evidence="9">The sequence shown here is derived from an EMBL/GenBank/DDBJ whole genome shotgun (WGS) entry which is preliminary data.</text>
</comment>
<feature type="transmembrane region" description="Helical" evidence="7">
    <location>
        <begin position="275"/>
        <end position="301"/>
    </location>
</feature>
<feature type="domain" description="ABC transmembrane type-1" evidence="8">
    <location>
        <begin position="98"/>
        <end position="298"/>
    </location>
</feature>
<evidence type="ECO:0000256" key="3">
    <source>
        <dbReference type="ARBA" id="ARBA00022475"/>
    </source>
</evidence>
<gene>
    <name evidence="9" type="primary">oppB</name>
    <name evidence="9" type="ORF">CPX_001485</name>
</gene>
<dbReference type="OrthoDB" id="9789439at2"/>
<keyword evidence="5 7" id="KW-1133">Transmembrane helix</keyword>
<evidence type="ECO:0000256" key="6">
    <source>
        <dbReference type="ARBA" id="ARBA00023136"/>
    </source>
</evidence>
<feature type="transmembrane region" description="Helical" evidence="7">
    <location>
        <begin position="174"/>
        <end position="191"/>
    </location>
</feature>
<dbReference type="PANTHER" id="PTHR43163">
    <property type="entry name" value="DIPEPTIDE TRANSPORT SYSTEM PERMEASE PROTEIN DPPB-RELATED"/>
    <property type="match status" value="1"/>
</dbReference>
<comment type="similarity">
    <text evidence="7">Belongs to the binding-protein-dependent transport system permease family.</text>
</comment>
<keyword evidence="3" id="KW-1003">Cell membrane</keyword>
<sequence length="309" mass="34788">MIKYISKKFCYNMMIFISVIFISFFAVKLIPGDPISAIAGLKGGNLAQRKVLERDLGLDLPLLKQFTNYLTQIFFHFDFGKSYYNDKLPAVKLFFKAFNNTFKLALLSTLIGSLLGILFGVLSSYWQGKKKNLLLNGLSVFVMSSPTFVIAFLMQLYLGKMFHLPRSGFDTLQAMILPVLSLSLVVSVSVFKITQTSMKETLEQPYIKAAYAKGLSKNHIMFKYALKNALIPVVAHIVLMFSYLIGGAIITEFVFNIKGIGSLIISSFENRDYLVLQGSIILLALFISLFNLLLDFVYALLEPRINKKV</sequence>
<dbReference type="SUPFAM" id="SSF161098">
    <property type="entry name" value="MetI-like"/>
    <property type="match status" value="1"/>
</dbReference>
<dbReference type="GO" id="GO:0005886">
    <property type="term" value="C:plasma membrane"/>
    <property type="evidence" value="ECO:0007669"/>
    <property type="project" value="UniProtKB-SubCell"/>
</dbReference>
<dbReference type="AlphaFoldDB" id="A0A0M1N042"/>
<feature type="transmembrane region" description="Helical" evidence="7">
    <location>
        <begin position="229"/>
        <end position="255"/>
    </location>
</feature>
<dbReference type="PATRIC" id="fig|479893.3.peg.272"/>
<dbReference type="PANTHER" id="PTHR43163:SF6">
    <property type="entry name" value="DIPEPTIDE TRANSPORT SYSTEM PERMEASE PROTEIN DPPB-RELATED"/>
    <property type="match status" value="1"/>
</dbReference>
<dbReference type="Proteomes" id="UP000037386">
    <property type="component" value="Unassembled WGS sequence"/>
</dbReference>
<evidence type="ECO:0000313" key="9">
    <source>
        <dbReference type="EMBL" id="KOR75526.1"/>
    </source>
</evidence>
<dbReference type="STRING" id="479893.CPX_001485"/>
<keyword evidence="6 7" id="KW-0472">Membrane</keyword>
<keyword evidence="4 7" id="KW-0812">Transmembrane</keyword>
<dbReference type="EMBL" id="LHCF01000005">
    <property type="protein sequence ID" value="KOR75526.1"/>
    <property type="molecule type" value="Genomic_DNA"/>
</dbReference>
<evidence type="ECO:0000256" key="1">
    <source>
        <dbReference type="ARBA" id="ARBA00004651"/>
    </source>
</evidence>
<dbReference type="PROSITE" id="PS50928">
    <property type="entry name" value="ABC_TM1"/>
    <property type="match status" value="1"/>
</dbReference>
<comment type="subcellular location">
    <subcellularLocation>
        <location evidence="1 7">Cell membrane</location>
        <topology evidence="1 7">Multi-pass membrane protein</topology>
    </subcellularLocation>
</comment>
<accession>A0A0M1N042</accession>
<evidence type="ECO:0000256" key="4">
    <source>
        <dbReference type="ARBA" id="ARBA00022692"/>
    </source>
</evidence>
<evidence type="ECO:0000256" key="5">
    <source>
        <dbReference type="ARBA" id="ARBA00022989"/>
    </source>
</evidence>
<dbReference type="Pfam" id="PF00528">
    <property type="entry name" value="BPD_transp_1"/>
    <property type="match status" value="1"/>
</dbReference>
<feature type="transmembrane region" description="Helical" evidence="7">
    <location>
        <begin position="133"/>
        <end position="154"/>
    </location>
</feature>
<keyword evidence="2 7" id="KW-0813">Transport</keyword>
<evidence type="ECO:0000313" key="10">
    <source>
        <dbReference type="Proteomes" id="UP000037386"/>
    </source>
</evidence>
<dbReference type="InterPro" id="IPR035906">
    <property type="entry name" value="MetI-like_sf"/>
</dbReference>
<protein>
    <submittedName>
        <fullName evidence="9">Oligopeptide transport system permease protein oppB</fullName>
    </submittedName>
</protein>
<evidence type="ECO:0000256" key="2">
    <source>
        <dbReference type="ARBA" id="ARBA00022448"/>
    </source>
</evidence>
<proteinExistence type="inferred from homology"/>
<dbReference type="RefSeq" id="WP_053521416.1">
    <property type="nucleotide sequence ID" value="NZ_LHCF01000005.1"/>
</dbReference>
<dbReference type="Pfam" id="PF19300">
    <property type="entry name" value="BPD_transp_1_N"/>
    <property type="match status" value="1"/>
</dbReference>
<dbReference type="InterPro" id="IPR045621">
    <property type="entry name" value="BPD_transp_1_N"/>
</dbReference>
<dbReference type="GO" id="GO:0055085">
    <property type="term" value="P:transmembrane transport"/>
    <property type="evidence" value="ECO:0007669"/>
    <property type="project" value="InterPro"/>
</dbReference>
<evidence type="ECO:0000256" key="7">
    <source>
        <dbReference type="RuleBase" id="RU363032"/>
    </source>
</evidence>
<reference evidence="10" key="1">
    <citation type="submission" date="2015-05" db="EMBL/GenBank/DDBJ databases">
        <title>Draft genome sequence of 'Candidatus Phytoplasma Pruni' strain CX, a plant pathogenic bacterium.</title>
        <authorList>
            <person name="Lee I.-M."/>
            <person name="Bottner-Parker K.D."/>
            <person name="Shao J."/>
            <person name="Gundersen-Rindal D.E."/>
            <person name="Zhao Y."/>
            <person name="Davis R.E."/>
        </authorList>
    </citation>
    <scope>NUCLEOTIDE SEQUENCE [LARGE SCALE GENOMIC DNA]</scope>
    <source>
        <strain evidence="10">CX</strain>
    </source>
</reference>
<organism evidence="9 10">
    <name type="scientific">Candidatus Phytoplasma pruni</name>
    <dbReference type="NCBI Taxonomy" id="479893"/>
    <lineage>
        <taxon>Bacteria</taxon>
        <taxon>Bacillati</taxon>
        <taxon>Mycoplasmatota</taxon>
        <taxon>Mollicutes</taxon>
        <taxon>Acholeplasmatales</taxon>
        <taxon>Acholeplasmataceae</taxon>
        <taxon>Candidatus Phytoplasma</taxon>
        <taxon>16SrIII (X-disease group)</taxon>
    </lineage>
</organism>
<feature type="transmembrane region" description="Helical" evidence="7">
    <location>
        <begin position="9"/>
        <end position="27"/>
    </location>
</feature>
<dbReference type="InterPro" id="IPR000515">
    <property type="entry name" value="MetI-like"/>
</dbReference>
<dbReference type="CDD" id="cd06261">
    <property type="entry name" value="TM_PBP2"/>
    <property type="match status" value="1"/>
</dbReference>
<dbReference type="Gene3D" id="1.10.3720.10">
    <property type="entry name" value="MetI-like"/>
    <property type="match status" value="1"/>
</dbReference>
<feature type="transmembrane region" description="Helical" evidence="7">
    <location>
        <begin position="104"/>
        <end position="126"/>
    </location>
</feature>
<name>A0A0M1N042_9MOLU</name>